<dbReference type="EMBL" id="CAXKWB010082177">
    <property type="protein sequence ID" value="CAL4206713.1"/>
    <property type="molecule type" value="Genomic_DNA"/>
</dbReference>
<name>A0AAV2SIP4_MEGNR</name>
<accession>A0AAV2SIP4</accession>
<protein>
    <recommendedName>
        <fullName evidence="3">ISXO2-like transposase domain-containing protein</fullName>
    </recommendedName>
</protein>
<evidence type="ECO:0008006" key="3">
    <source>
        <dbReference type="Google" id="ProtNLM"/>
    </source>
</evidence>
<reference evidence="1 2" key="1">
    <citation type="submission" date="2024-05" db="EMBL/GenBank/DDBJ databases">
        <authorList>
            <person name="Wallberg A."/>
        </authorList>
    </citation>
    <scope>NUCLEOTIDE SEQUENCE [LARGE SCALE GENOMIC DNA]</scope>
</reference>
<gene>
    <name evidence="1" type="ORF">MNOR_LOCUS38031</name>
</gene>
<dbReference type="AlphaFoldDB" id="A0AAV2SIP4"/>
<evidence type="ECO:0000313" key="1">
    <source>
        <dbReference type="EMBL" id="CAL4206713.1"/>
    </source>
</evidence>
<keyword evidence="2" id="KW-1185">Reference proteome</keyword>
<dbReference type="Proteomes" id="UP001497623">
    <property type="component" value="Unassembled WGS sequence"/>
</dbReference>
<organism evidence="1 2">
    <name type="scientific">Meganyctiphanes norvegica</name>
    <name type="common">Northern krill</name>
    <name type="synonym">Thysanopoda norvegica</name>
    <dbReference type="NCBI Taxonomy" id="48144"/>
    <lineage>
        <taxon>Eukaryota</taxon>
        <taxon>Metazoa</taxon>
        <taxon>Ecdysozoa</taxon>
        <taxon>Arthropoda</taxon>
        <taxon>Crustacea</taxon>
        <taxon>Multicrustacea</taxon>
        <taxon>Malacostraca</taxon>
        <taxon>Eumalacostraca</taxon>
        <taxon>Eucarida</taxon>
        <taxon>Euphausiacea</taxon>
        <taxon>Euphausiidae</taxon>
        <taxon>Meganyctiphanes</taxon>
    </lineage>
</organism>
<feature type="non-terminal residue" evidence="1">
    <location>
        <position position="1"/>
    </location>
</feature>
<comment type="caution">
    <text evidence="1">The sequence shown here is derived from an EMBL/GenBank/DDBJ whole genome shotgun (WGS) entry which is preliminary data.</text>
</comment>
<sequence>NFKDPLTGAHTNNIERLWRDAKASVPKYGRSSKHFSGYLGKFMFSHRFPKNSQKFHYFLLELAKDYPVVPHLPTVPNWQLPPLLRDPSAQVPPIQLRRVDAHRDIWVPEPHFQIIPHPPRLQPITLRRLGAEEDLWAVVE</sequence>
<evidence type="ECO:0000313" key="2">
    <source>
        <dbReference type="Proteomes" id="UP001497623"/>
    </source>
</evidence>
<proteinExistence type="predicted"/>